<protein>
    <submittedName>
        <fullName evidence="3">Smr domain protein</fullName>
    </submittedName>
</protein>
<name>F0EX86_9NEIS</name>
<dbReference type="InterPro" id="IPR036063">
    <property type="entry name" value="Smr_dom_sf"/>
</dbReference>
<reference evidence="3 4" key="1">
    <citation type="submission" date="2011-01" db="EMBL/GenBank/DDBJ databases">
        <authorList>
            <person name="Muzny D."/>
            <person name="Qin X."/>
            <person name="Deng J."/>
            <person name="Jiang H."/>
            <person name="Liu Y."/>
            <person name="Qu J."/>
            <person name="Song X.-Z."/>
            <person name="Zhang L."/>
            <person name="Thornton R."/>
            <person name="Coyle M."/>
            <person name="Francisco L."/>
            <person name="Jackson L."/>
            <person name="Javaid M."/>
            <person name="Korchina V."/>
            <person name="Kovar C."/>
            <person name="Mata R."/>
            <person name="Mathew T."/>
            <person name="Ngo R."/>
            <person name="Nguyen L."/>
            <person name="Nguyen N."/>
            <person name="Okwuonu G."/>
            <person name="Ongeri F."/>
            <person name="Pham C."/>
            <person name="Simmons D."/>
            <person name="Wilczek-Boney K."/>
            <person name="Hale W."/>
            <person name="Jakkamsetti A."/>
            <person name="Pham P."/>
            <person name="Ruth R."/>
            <person name="San Lucas F."/>
            <person name="Warren J."/>
            <person name="Zhang J."/>
            <person name="Zhao Z."/>
            <person name="Zhou C."/>
            <person name="Zhu D."/>
            <person name="Lee S."/>
            <person name="Bess C."/>
            <person name="Blankenburg K."/>
            <person name="Forbes L."/>
            <person name="Fu Q."/>
            <person name="Gubbala S."/>
            <person name="Hirani K."/>
            <person name="Jayaseelan J.C."/>
            <person name="Lara F."/>
            <person name="Munidasa M."/>
            <person name="Palculict T."/>
            <person name="Patil S."/>
            <person name="Pu L.-L."/>
            <person name="Saada N."/>
            <person name="Tang L."/>
            <person name="Weissenberger G."/>
            <person name="Zhu Y."/>
            <person name="Hemphill L."/>
            <person name="Shang Y."/>
            <person name="Youmans B."/>
            <person name="Ayvaz T."/>
            <person name="Ross M."/>
            <person name="Santibanez J."/>
            <person name="Aqrawi P."/>
            <person name="Gross S."/>
            <person name="Joshi V."/>
            <person name="Fowler G."/>
            <person name="Nazareth L."/>
            <person name="Reid J."/>
            <person name="Worley K."/>
            <person name="Petrosino J."/>
            <person name="Highlander S."/>
            <person name="Gibbs R."/>
        </authorList>
    </citation>
    <scope>NUCLEOTIDE SEQUENCE [LARGE SCALE GENOMIC DNA]</scope>
    <source>
        <strain evidence="3 4">ATCC 33394</strain>
    </source>
</reference>
<dbReference type="Pfam" id="PF01713">
    <property type="entry name" value="Smr"/>
    <property type="match status" value="1"/>
</dbReference>
<evidence type="ECO:0000313" key="3">
    <source>
        <dbReference type="EMBL" id="EGC18315.1"/>
    </source>
</evidence>
<feature type="compositionally biased region" description="Basic and acidic residues" evidence="1">
    <location>
        <begin position="8"/>
        <end position="35"/>
    </location>
</feature>
<dbReference type="PANTHER" id="PTHR35562">
    <property type="entry name" value="DNA ENDONUCLEASE SMRA-RELATED"/>
    <property type="match status" value="1"/>
</dbReference>
<dbReference type="SUPFAM" id="SSF160443">
    <property type="entry name" value="SMR domain-like"/>
    <property type="match status" value="1"/>
</dbReference>
<sequence length="209" mass="23352">MNFQDQLKSLHKEAKAQAKLREEAAAEAKARKAAEESAETSFAEAMKGVQPIKPHNQYIPPRDKSPIKPRPKQADAEQDNLFFVGEGSLQLEIPATFSKNGQGANDIKRLQSGYYEVVADVDLHGYTQEEAQQVLNEFIEFVQKRGVCGEIVHGSGLGSRGYTPVLKSLVRRWLMAHPDVLAYCEPHKNNDGAVRILVKRRRAIDPFAE</sequence>
<evidence type="ECO:0000256" key="1">
    <source>
        <dbReference type="SAM" id="MobiDB-lite"/>
    </source>
</evidence>
<dbReference type="PANTHER" id="PTHR35562:SF2">
    <property type="entry name" value="DNA ENDONUCLEASE SMRA-RELATED"/>
    <property type="match status" value="1"/>
</dbReference>
<dbReference type="Proteomes" id="UP000004088">
    <property type="component" value="Unassembled WGS sequence"/>
</dbReference>
<feature type="domain" description="Smr" evidence="2">
    <location>
        <begin position="121"/>
        <end position="199"/>
    </location>
</feature>
<dbReference type="Gene3D" id="3.30.1370.110">
    <property type="match status" value="1"/>
</dbReference>
<dbReference type="STRING" id="888741.HMPREF9098_0464"/>
<organism evidence="3 4">
    <name type="scientific">Kingella denitrificans ATCC 33394</name>
    <dbReference type="NCBI Taxonomy" id="888741"/>
    <lineage>
        <taxon>Bacteria</taxon>
        <taxon>Pseudomonadati</taxon>
        <taxon>Pseudomonadota</taxon>
        <taxon>Betaproteobacteria</taxon>
        <taxon>Neisseriales</taxon>
        <taxon>Neisseriaceae</taxon>
        <taxon>Kingella</taxon>
    </lineage>
</organism>
<feature type="region of interest" description="Disordered" evidence="1">
    <location>
        <begin position="1"/>
        <end position="72"/>
    </location>
</feature>
<evidence type="ECO:0000259" key="2">
    <source>
        <dbReference type="PROSITE" id="PS50828"/>
    </source>
</evidence>
<dbReference type="PROSITE" id="PS50828">
    <property type="entry name" value="SMR"/>
    <property type="match status" value="1"/>
</dbReference>
<gene>
    <name evidence="3" type="ORF">HMPREF9098_0464</name>
</gene>
<dbReference type="SMART" id="SM00463">
    <property type="entry name" value="SMR"/>
    <property type="match status" value="1"/>
</dbReference>
<dbReference type="AlphaFoldDB" id="F0EX86"/>
<evidence type="ECO:0000313" key="4">
    <source>
        <dbReference type="Proteomes" id="UP000004088"/>
    </source>
</evidence>
<dbReference type="RefSeq" id="WP_003781513.1">
    <property type="nucleotide sequence ID" value="NZ_GL870929.1"/>
</dbReference>
<dbReference type="InterPro" id="IPR002625">
    <property type="entry name" value="Smr_dom"/>
</dbReference>
<dbReference type="HOGENOM" id="CLU_055978_1_1_4"/>
<accession>F0EX86</accession>
<comment type="caution">
    <text evidence="3">The sequence shown here is derived from an EMBL/GenBank/DDBJ whole genome shotgun (WGS) entry which is preliminary data.</text>
</comment>
<proteinExistence type="predicted"/>
<dbReference type="EMBL" id="AEWV01000006">
    <property type="protein sequence ID" value="EGC18315.1"/>
    <property type="molecule type" value="Genomic_DNA"/>
</dbReference>
<keyword evidence="4" id="KW-1185">Reference proteome</keyword>